<organism evidence="2 3">
    <name type="scientific">Inmirania thermothiophila</name>
    <dbReference type="NCBI Taxonomy" id="1750597"/>
    <lineage>
        <taxon>Bacteria</taxon>
        <taxon>Pseudomonadati</taxon>
        <taxon>Pseudomonadota</taxon>
        <taxon>Gammaproteobacteria</taxon>
        <taxon>Chromatiales</taxon>
        <taxon>Ectothiorhodospiraceae</taxon>
        <taxon>Inmirania</taxon>
    </lineage>
</organism>
<gene>
    <name evidence="2" type="ORF">EDC57_2501</name>
</gene>
<dbReference type="SUPFAM" id="SSF56281">
    <property type="entry name" value="Metallo-hydrolase/oxidoreductase"/>
    <property type="match status" value="1"/>
</dbReference>
<dbReference type="AlphaFoldDB" id="A0A3N1XT64"/>
<protein>
    <submittedName>
        <fullName evidence="2">Phosphoribosyl 1,2-cyclic phosphodiesterase</fullName>
    </submittedName>
</protein>
<dbReference type="RefSeq" id="WP_123402206.1">
    <property type="nucleotide sequence ID" value="NZ_RJVI01000003.1"/>
</dbReference>
<keyword evidence="3" id="KW-1185">Reference proteome</keyword>
<dbReference type="Pfam" id="PF12706">
    <property type="entry name" value="Lactamase_B_2"/>
    <property type="match status" value="1"/>
</dbReference>
<dbReference type="InterPro" id="IPR036866">
    <property type="entry name" value="RibonucZ/Hydroxyglut_hydro"/>
</dbReference>
<evidence type="ECO:0000259" key="1">
    <source>
        <dbReference type="SMART" id="SM00849"/>
    </source>
</evidence>
<feature type="domain" description="Metallo-beta-lactamase" evidence="1">
    <location>
        <begin position="11"/>
        <end position="211"/>
    </location>
</feature>
<dbReference type="EMBL" id="RJVI01000003">
    <property type="protein sequence ID" value="ROR29823.1"/>
    <property type="molecule type" value="Genomic_DNA"/>
</dbReference>
<dbReference type="PANTHER" id="PTHR47619">
    <property type="entry name" value="METALLO-HYDROLASE YYCJ-RELATED"/>
    <property type="match status" value="1"/>
</dbReference>
<dbReference type="Gene3D" id="3.60.15.10">
    <property type="entry name" value="Ribonuclease Z/Hydroxyacylglutathione hydrolase-like"/>
    <property type="match status" value="1"/>
</dbReference>
<proteinExistence type="predicted"/>
<name>A0A3N1XT64_9GAMM</name>
<comment type="caution">
    <text evidence="2">The sequence shown here is derived from an EMBL/GenBank/DDBJ whole genome shotgun (WGS) entry which is preliminary data.</text>
</comment>
<evidence type="ECO:0000313" key="3">
    <source>
        <dbReference type="Proteomes" id="UP000276634"/>
    </source>
</evidence>
<dbReference type="Proteomes" id="UP000276634">
    <property type="component" value="Unassembled WGS sequence"/>
</dbReference>
<accession>A0A3N1XT64</accession>
<dbReference type="PANTHER" id="PTHR47619:SF1">
    <property type="entry name" value="EXODEOXYRIBONUCLEASE WALJ"/>
    <property type="match status" value="1"/>
</dbReference>
<dbReference type="InterPro" id="IPR001279">
    <property type="entry name" value="Metallo-B-lactamas"/>
</dbReference>
<dbReference type="InterPro" id="IPR052533">
    <property type="entry name" value="WalJ/YycJ-like"/>
</dbReference>
<evidence type="ECO:0000313" key="2">
    <source>
        <dbReference type="EMBL" id="ROR29823.1"/>
    </source>
</evidence>
<sequence length="253" mass="26733">MRFAILGSGSRGNAVVVEAGGTRVLIDCGFTAAETERRLARLGLAAEGLDAILLTHEHGDHVAGAGPLARRHGLPVWCTPGTRLGAGLEGVEVCTVVPEETFAVGALQVRSYVVPHDGRETVQYLLGDGAATLGIVTDAGSVTPHMEAVLDGCDGLVLECNHDERLLAEGPYPPPLKRRIRSDWGHLSNRQAAALLARLDHHRLRHVVAAHLSETNNTPGHARAALAAVLGCRPEEVDVAEQARGLGWRALAP</sequence>
<dbReference type="OrthoDB" id="9803916at2"/>
<dbReference type="SMART" id="SM00849">
    <property type="entry name" value="Lactamase_B"/>
    <property type="match status" value="1"/>
</dbReference>
<reference evidence="2 3" key="1">
    <citation type="submission" date="2018-11" db="EMBL/GenBank/DDBJ databases">
        <title>Genomic Encyclopedia of Type Strains, Phase IV (KMG-IV): sequencing the most valuable type-strain genomes for metagenomic binning, comparative biology and taxonomic classification.</title>
        <authorList>
            <person name="Goeker M."/>
        </authorList>
    </citation>
    <scope>NUCLEOTIDE SEQUENCE [LARGE SCALE GENOMIC DNA]</scope>
    <source>
        <strain evidence="2 3">DSM 100275</strain>
    </source>
</reference>